<proteinExistence type="predicted"/>
<gene>
    <name evidence="1" type="ORF">IAD24_04800</name>
</gene>
<evidence type="ECO:0000313" key="1">
    <source>
        <dbReference type="EMBL" id="HIU94460.1"/>
    </source>
</evidence>
<dbReference type="EMBL" id="DVNZ01000149">
    <property type="protein sequence ID" value="HIU94460.1"/>
    <property type="molecule type" value="Genomic_DNA"/>
</dbReference>
<comment type="caution">
    <text evidence="1">The sequence shown here is derived from an EMBL/GenBank/DDBJ whole genome shotgun (WGS) entry which is preliminary data.</text>
</comment>
<name>A0A9D1N3Z9_9FIRM</name>
<dbReference type="InterPro" id="IPR025945">
    <property type="entry name" value="DHHW"/>
</dbReference>
<dbReference type="Pfam" id="PF14286">
    <property type="entry name" value="DHHW"/>
    <property type="match status" value="1"/>
</dbReference>
<accession>A0A9D1N3Z9</accession>
<reference evidence="1" key="1">
    <citation type="submission" date="2020-10" db="EMBL/GenBank/DDBJ databases">
        <authorList>
            <person name="Gilroy R."/>
        </authorList>
    </citation>
    <scope>NUCLEOTIDE SEQUENCE</scope>
    <source>
        <strain evidence="1">ChiGjej2B2-16831</strain>
    </source>
</reference>
<protein>
    <recommendedName>
        <fullName evidence="3">AlgX/AlgJ SGNH hydrolase-like domain-containing protein</fullName>
    </recommendedName>
</protein>
<reference evidence="1" key="2">
    <citation type="journal article" date="2021" name="PeerJ">
        <title>Extensive microbial diversity within the chicken gut microbiome revealed by metagenomics and culture.</title>
        <authorList>
            <person name="Gilroy R."/>
            <person name="Ravi A."/>
            <person name="Getino M."/>
            <person name="Pursley I."/>
            <person name="Horton D.L."/>
            <person name="Alikhan N.F."/>
            <person name="Baker D."/>
            <person name="Gharbi K."/>
            <person name="Hall N."/>
            <person name="Watson M."/>
            <person name="Adriaenssens E.M."/>
            <person name="Foster-Nyarko E."/>
            <person name="Jarju S."/>
            <person name="Secka A."/>
            <person name="Antonio M."/>
            <person name="Oren A."/>
            <person name="Chaudhuri R.R."/>
            <person name="La Ragione R."/>
            <person name="Hildebrand F."/>
            <person name="Pallen M.J."/>
        </authorList>
    </citation>
    <scope>NUCLEOTIDE SEQUENCE</scope>
    <source>
        <strain evidence="1">ChiGjej2B2-16831</strain>
    </source>
</reference>
<dbReference type="Proteomes" id="UP000824128">
    <property type="component" value="Unassembled WGS sequence"/>
</dbReference>
<organism evidence="1 2">
    <name type="scientific">Candidatus Aphodomorpha intestinavium</name>
    <dbReference type="NCBI Taxonomy" id="2840672"/>
    <lineage>
        <taxon>Bacteria</taxon>
        <taxon>Bacillati</taxon>
        <taxon>Bacillota</taxon>
        <taxon>Clostridia</taxon>
        <taxon>Eubacteriales</taxon>
        <taxon>Candidatus Aphodomorpha</taxon>
    </lineage>
</organism>
<dbReference type="AlphaFoldDB" id="A0A9D1N3Z9"/>
<sequence>MERFSQKFLVGGFLAILFGLLALHLILPDAEASVSERRKLAKPPQLTLESVRDGTFFTDAESYLLDHFPFRDGFRTGKALYAYGVLRALDNNGVYLHDGAAYKLEYPLHEDQVSYAAALMERLCGTLLTENNRAFYAIIPDKNYYVAAQNGYPSMDYARLFSLVRETLVTPEEVPLADLLGAEDYYRTDLHWRQERLFPVAQRLAAALGVEIDGEAAYRTQSFGAFHGAYYGQAALPLAPDELLYLTSAVTDAGAVTSLEAEGTSGVYTPEAFDGMDAYDVFLSGAAALLTVDNPLAQTERELILFRDSFGSSLAPLLLSGYRRVTLVDLRYIASSELEKYIDFDDQDVLFLYSTQILNGGAMLR</sequence>
<evidence type="ECO:0000313" key="2">
    <source>
        <dbReference type="Proteomes" id="UP000824128"/>
    </source>
</evidence>
<evidence type="ECO:0008006" key="3">
    <source>
        <dbReference type="Google" id="ProtNLM"/>
    </source>
</evidence>